<gene>
    <name evidence="3" type="ORF">Dsi01nite_104680</name>
</gene>
<evidence type="ECO:0000313" key="4">
    <source>
        <dbReference type="Proteomes" id="UP000660611"/>
    </source>
</evidence>
<keyword evidence="2" id="KW-0472">Membrane</keyword>
<proteinExistence type="predicted"/>
<dbReference type="AlphaFoldDB" id="A0A919PZD2"/>
<comment type="caution">
    <text evidence="3">The sequence shown here is derived from an EMBL/GenBank/DDBJ whole genome shotgun (WGS) entry which is preliminary data.</text>
</comment>
<reference evidence="3" key="1">
    <citation type="submission" date="2021-01" db="EMBL/GenBank/DDBJ databases">
        <title>Whole genome shotgun sequence of Dactylosporangium siamense NBRC 106093.</title>
        <authorList>
            <person name="Komaki H."/>
            <person name="Tamura T."/>
        </authorList>
    </citation>
    <scope>NUCLEOTIDE SEQUENCE</scope>
    <source>
        <strain evidence="3">NBRC 106093</strain>
    </source>
</reference>
<keyword evidence="2" id="KW-1133">Transmembrane helix</keyword>
<feature type="region of interest" description="Disordered" evidence="1">
    <location>
        <begin position="59"/>
        <end position="90"/>
    </location>
</feature>
<keyword evidence="2" id="KW-0812">Transmembrane</keyword>
<accession>A0A919PZD2</accession>
<feature type="transmembrane region" description="Helical" evidence="2">
    <location>
        <begin position="33"/>
        <end position="53"/>
    </location>
</feature>
<keyword evidence="4" id="KW-1185">Reference proteome</keyword>
<evidence type="ECO:0000256" key="2">
    <source>
        <dbReference type="SAM" id="Phobius"/>
    </source>
</evidence>
<evidence type="ECO:0008006" key="5">
    <source>
        <dbReference type="Google" id="ProtNLM"/>
    </source>
</evidence>
<dbReference type="EMBL" id="BONQ01000179">
    <property type="protein sequence ID" value="GIG52427.1"/>
    <property type="molecule type" value="Genomic_DNA"/>
</dbReference>
<evidence type="ECO:0000256" key="1">
    <source>
        <dbReference type="SAM" id="MobiDB-lite"/>
    </source>
</evidence>
<sequence>MTMLKDMLDDAAQDARVYDVTDQAVRVIRRRRAMARLVPVAAALLVVAGLVGVTRPFGGDGGGQEPSASAAGLPQRLVPEKSPPALPEDRGVGSAELAFVSGDDVVLLTADGRQYRVNALSVQGISPDGRWLLVLRSSQGPWVLRDLTGTGRQEFEGDTTFSASWSPDSRRLVVQTSRRSGVTYLVDLTTGARSTVPLDPARAGRVCAVRNSGQLVLCSSEEVPFSGLRLADGTTGAVVREITVAALGLAPTETMAAGRGIPRLDIDDHTVFIPVHDSAGPDDTPASAPAGHDRNVVLAGFDLDTGRLTQRYPLPDRIPGAQRPLNGGVEYGPMDNRVLLGFHPAGVLLVHLTASKGDPFESGPVTIELIARDTGALQVVTLTSRPISGICYRG</sequence>
<dbReference type="Gene3D" id="2.120.10.30">
    <property type="entry name" value="TolB, C-terminal domain"/>
    <property type="match status" value="1"/>
</dbReference>
<dbReference type="RefSeq" id="WP_203854018.1">
    <property type="nucleotide sequence ID" value="NZ_BAAAVW010000003.1"/>
</dbReference>
<dbReference type="InterPro" id="IPR011042">
    <property type="entry name" value="6-blade_b-propeller_TolB-like"/>
</dbReference>
<protein>
    <recommendedName>
        <fullName evidence="5">WD40 repeat domain-containing protein</fullName>
    </recommendedName>
</protein>
<dbReference type="Proteomes" id="UP000660611">
    <property type="component" value="Unassembled WGS sequence"/>
</dbReference>
<evidence type="ECO:0000313" key="3">
    <source>
        <dbReference type="EMBL" id="GIG52427.1"/>
    </source>
</evidence>
<dbReference type="SUPFAM" id="SSF82171">
    <property type="entry name" value="DPP6 N-terminal domain-like"/>
    <property type="match status" value="1"/>
</dbReference>
<organism evidence="3 4">
    <name type="scientific">Dactylosporangium siamense</name>
    <dbReference type="NCBI Taxonomy" id="685454"/>
    <lineage>
        <taxon>Bacteria</taxon>
        <taxon>Bacillati</taxon>
        <taxon>Actinomycetota</taxon>
        <taxon>Actinomycetes</taxon>
        <taxon>Micromonosporales</taxon>
        <taxon>Micromonosporaceae</taxon>
        <taxon>Dactylosporangium</taxon>
    </lineage>
</organism>
<name>A0A919PZD2_9ACTN</name>